<dbReference type="FunFam" id="1.20.1740.10:FF:000070">
    <property type="entry name" value="Amino acid transporter (Eurofung)"/>
    <property type="match status" value="1"/>
</dbReference>
<evidence type="ECO:0000313" key="9">
    <source>
        <dbReference type="EMBL" id="OJJ08602.1"/>
    </source>
</evidence>
<dbReference type="AlphaFoldDB" id="A0A1L9Q4E2"/>
<evidence type="ECO:0000256" key="6">
    <source>
        <dbReference type="ARBA" id="ARBA00023136"/>
    </source>
</evidence>
<dbReference type="GO" id="GO:0015171">
    <property type="term" value="F:amino acid transmembrane transporter activity"/>
    <property type="evidence" value="ECO:0007669"/>
    <property type="project" value="TreeGrafter"/>
</dbReference>
<dbReference type="Gene3D" id="1.20.1740.10">
    <property type="entry name" value="Amino acid/polyamine transporter I"/>
    <property type="match status" value="1"/>
</dbReference>
<dbReference type="Pfam" id="PF00324">
    <property type="entry name" value="AA_permease"/>
    <property type="match status" value="1"/>
</dbReference>
<feature type="transmembrane region" description="Helical" evidence="7">
    <location>
        <begin position="324"/>
        <end position="347"/>
    </location>
</feature>
<dbReference type="PIRSF" id="PIRSF006060">
    <property type="entry name" value="AA_transporter"/>
    <property type="match status" value="1"/>
</dbReference>
<feature type="transmembrane region" description="Helical" evidence="7">
    <location>
        <begin position="458"/>
        <end position="479"/>
    </location>
</feature>
<dbReference type="PANTHER" id="PTHR43341:SF37">
    <property type="entry name" value="AMINO ACID TRANSPORTER (EUROFUNG)"/>
    <property type="match status" value="1"/>
</dbReference>
<gene>
    <name evidence="9" type="ORF">ASPVEDRAFT_66510</name>
</gene>
<evidence type="ECO:0000256" key="5">
    <source>
        <dbReference type="ARBA" id="ARBA00022989"/>
    </source>
</evidence>
<proteinExistence type="predicted"/>
<evidence type="ECO:0000313" key="10">
    <source>
        <dbReference type="Proteomes" id="UP000184073"/>
    </source>
</evidence>
<dbReference type="InterPro" id="IPR004841">
    <property type="entry name" value="AA-permease/SLC12A_dom"/>
</dbReference>
<feature type="transmembrane region" description="Helical" evidence="7">
    <location>
        <begin position="206"/>
        <end position="224"/>
    </location>
</feature>
<keyword evidence="5 7" id="KW-1133">Transmembrane helix</keyword>
<dbReference type="PANTHER" id="PTHR43341">
    <property type="entry name" value="AMINO ACID PERMEASE"/>
    <property type="match status" value="1"/>
</dbReference>
<feature type="transmembrane region" description="Helical" evidence="7">
    <location>
        <begin position="64"/>
        <end position="85"/>
    </location>
</feature>
<dbReference type="Proteomes" id="UP000184073">
    <property type="component" value="Unassembled WGS sequence"/>
</dbReference>
<comment type="subcellular location">
    <subcellularLocation>
        <location evidence="1">Membrane</location>
        <topology evidence="1">Multi-pass membrane protein</topology>
    </subcellularLocation>
</comment>
<feature type="domain" description="Amino acid permease/ SLC12A" evidence="8">
    <location>
        <begin position="63"/>
        <end position="512"/>
    </location>
</feature>
<feature type="transmembrane region" description="Helical" evidence="7">
    <location>
        <begin position="124"/>
        <end position="152"/>
    </location>
</feature>
<name>A0A1L9Q4E2_ASPVE</name>
<dbReference type="OrthoDB" id="3900342at2759"/>
<keyword evidence="4" id="KW-0029">Amino-acid transport</keyword>
<keyword evidence="6 7" id="KW-0472">Membrane</keyword>
<dbReference type="EMBL" id="KV878140">
    <property type="protein sequence ID" value="OJJ08602.1"/>
    <property type="molecule type" value="Genomic_DNA"/>
</dbReference>
<keyword evidence="10" id="KW-1185">Reference proteome</keyword>
<sequence length="532" mass="58760">MDDLYRPCKGYLSGDRSKPLAPATRAPMIASIRPEILTDWAQYQNTHDYGADSNLRRMLSTRHITMIALGSSIGLGMWLGSGTSLRNGGPAAMFIGYFLAGSIVWSVSQAIGEMAVLYPIPSAFVQWASMFVCPSVGFAVGWVSWFGSFISIANELQGAATVLHFWTDRLPAAAWITIFWVVIVLVNAWTVKFFGEIEVVSSTVKFGWMFIVVISLIVVSAGGAPNHNTTGFEYWNSTPFINGFKGFLSVLPTCIFAMSGSETAALVASETRNPRKSVPTAVRSIWIRLGLFYILGALALSITVSPQDPNLFGADGDNNSPFVVAYQTAGIPVLAHMTNAVIFLSVLSSGSISSFNGSRVLVGLSQLRIAPKIFSHADSRGRPLAGLAITLLGGSLAYLNVSNSGSDVFTWLSHLTTLFDLFRWAALSASHLRMRYAWKMQGRLDSDLPWRSRAYPYASWWALIWCVVLIIVEFYLAVWPLNERSSARHFFANYVSVVLVVGVYFGARVWYRGAWWVDLAKVDLDRKRRFYH</sequence>
<feature type="transmembrane region" description="Helical" evidence="7">
    <location>
        <begin position="491"/>
        <end position="511"/>
    </location>
</feature>
<keyword evidence="2" id="KW-0813">Transport</keyword>
<evidence type="ECO:0000256" key="4">
    <source>
        <dbReference type="ARBA" id="ARBA00022970"/>
    </source>
</evidence>
<dbReference type="PROSITE" id="PS00218">
    <property type="entry name" value="AMINO_ACID_PERMEASE_1"/>
    <property type="match status" value="1"/>
</dbReference>
<feature type="transmembrane region" description="Helical" evidence="7">
    <location>
        <begin position="244"/>
        <end position="265"/>
    </location>
</feature>
<protein>
    <recommendedName>
        <fullName evidence="8">Amino acid permease/ SLC12A domain-containing protein</fullName>
    </recommendedName>
</protein>
<dbReference type="RefSeq" id="XP_040674364.1">
    <property type="nucleotide sequence ID" value="XM_040815891.1"/>
</dbReference>
<accession>A0A1L9Q4E2</accession>
<reference evidence="10" key="1">
    <citation type="journal article" date="2017" name="Genome Biol.">
        <title>Comparative genomics reveals high biological diversity and specific adaptations in the industrially and medically important fungal genus Aspergillus.</title>
        <authorList>
            <person name="de Vries R.P."/>
            <person name="Riley R."/>
            <person name="Wiebenga A."/>
            <person name="Aguilar-Osorio G."/>
            <person name="Amillis S."/>
            <person name="Uchima C.A."/>
            <person name="Anderluh G."/>
            <person name="Asadollahi M."/>
            <person name="Askin M."/>
            <person name="Barry K."/>
            <person name="Battaglia E."/>
            <person name="Bayram O."/>
            <person name="Benocci T."/>
            <person name="Braus-Stromeyer S.A."/>
            <person name="Caldana C."/>
            <person name="Canovas D."/>
            <person name="Cerqueira G.C."/>
            <person name="Chen F."/>
            <person name="Chen W."/>
            <person name="Choi C."/>
            <person name="Clum A."/>
            <person name="Dos Santos R.A."/>
            <person name="Damasio A.R."/>
            <person name="Diallinas G."/>
            <person name="Emri T."/>
            <person name="Fekete E."/>
            <person name="Flipphi M."/>
            <person name="Freyberg S."/>
            <person name="Gallo A."/>
            <person name="Gournas C."/>
            <person name="Habgood R."/>
            <person name="Hainaut M."/>
            <person name="Harispe M.L."/>
            <person name="Henrissat B."/>
            <person name="Hilden K.S."/>
            <person name="Hope R."/>
            <person name="Hossain A."/>
            <person name="Karabika E."/>
            <person name="Karaffa L."/>
            <person name="Karanyi Z."/>
            <person name="Krasevec N."/>
            <person name="Kuo A."/>
            <person name="Kusch H."/>
            <person name="LaButti K."/>
            <person name="Lagendijk E.L."/>
            <person name="Lapidus A."/>
            <person name="Levasseur A."/>
            <person name="Lindquist E."/>
            <person name="Lipzen A."/>
            <person name="Logrieco A.F."/>
            <person name="MacCabe A."/>
            <person name="Maekelae M.R."/>
            <person name="Malavazi I."/>
            <person name="Melin P."/>
            <person name="Meyer V."/>
            <person name="Mielnichuk N."/>
            <person name="Miskei M."/>
            <person name="Molnar A.P."/>
            <person name="Mule G."/>
            <person name="Ngan C.Y."/>
            <person name="Orejas M."/>
            <person name="Orosz E."/>
            <person name="Ouedraogo J.P."/>
            <person name="Overkamp K.M."/>
            <person name="Park H.-S."/>
            <person name="Perrone G."/>
            <person name="Piumi F."/>
            <person name="Punt P.J."/>
            <person name="Ram A.F."/>
            <person name="Ramon A."/>
            <person name="Rauscher S."/>
            <person name="Record E."/>
            <person name="Riano-Pachon D.M."/>
            <person name="Robert V."/>
            <person name="Roehrig J."/>
            <person name="Ruller R."/>
            <person name="Salamov A."/>
            <person name="Salih N.S."/>
            <person name="Samson R.A."/>
            <person name="Sandor E."/>
            <person name="Sanguinetti M."/>
            <person name="Schuetze T."/>
            <person name="Sepcic K."/>
            <person name="Shelest E."/>
            <person name="Sherlock G."/>
            <person name="Sophianopoulou V."/>
            <person name="Squina F.M."/>
            <person name="Sun H."/>
            <person name="Susca A."/>
            <person name="Todd R.B."/>
            <person name="Tsang A."/>
            <person name="Unkles S.E."/>
            <person name="van de Wiele N."/>
            <person name="van Rossen-Uffink D."/>
            <person name="Oliveira J.V."/>
            <person name="Vesth T.C."/>
            <person name="Visser J."/>
            <person name="Yu J.-H."/>
            <person name="Zhou M."/>
            <person name="Andersen M.R."/>
            <person name="Archer D.B."/>
            <person name="Baker S.E."/>
            <person name="Benoit I."/>
            <person name="Brakhage A.A."/>
            <person name="Braus G.H."/>
            <person name="Fischer R."/>
            <person name="Frisvad J.C."/>
            <person name="Goldman G.H."/>
            <person name="Houbraken J."/>
            <person name="Oakley B."/>
            <person name="Pocsi I."/>
            <person name="Scazzocchio C."/>
            <person name="Seiboth B."/>
            <person name="vanKuyk P.A."/>
            <person name="Wortman J."/>
            <person name="Dyer P.S."/>
            <person name="Grigoriev I.V."/>
        </authorList>
    </citation>
    <scope>NUCLEOTIDE SEQUENCE [LARGE SCALE GENOMIC DNA]</scope>
    <source>
        <strain evidence="10">CBS 583.65</strain>
    </source>
</reference>
<evidence type="ECO:0000256" key="7">
    <source>
        <dbReference type="SAM" id="Phobius"/>
    </source>
</evidence>
<evidence type="ECO:0000256" key="2">
    <source>
        <dbReference type="ARBA" id="ARBA00022448"/>
    </source>
</evidence>
<organism evidence="9 10">
    <name type="scientific">Aspergillus versicolor CBS 583.65</name>
    <dbReference type="NCBI Taxonomy" id="1036611"/>
    <lineage>
        <taxon>Eukaryota</taxon>
        <taxon>Fungi</taxon>
        <taxon>Dikarya</taxon>
        <taxon>Ascomycota</taxon>
        <taxon>Pezizomycotina</taxon>
        <taxon>Eurotiomycetes</taxon>
        <taxon>Eurotiomycetidae</taxon>
        <taxon>Eurotiales</taxon>
        <taxon>Aspergillaceae</taxon>
        <taxon>Aspergillus</taxon>
        <taxon>Aspergillus subgen. Nidulantes</taxon>
    </lineage>
</organism>
<feature type="transmembrane region" description="Helical" evidence="7">
    <location>
        <begin position="285"/>
        <end position="304"/>
    </location>
</feature>
<feature type="transmembrane region" description="Helical" evidence="7">
    <location>
        <begin position="91"/>
        <end position="112"/>
    </location>
</feature>
<dbReference type="InterPro" id="IPR004840">
    <property type="entry name" value="Amino_acid_permease_CS"/>
</dbReference>
<dbReference type="STRING" id="1036611.A0A1L9Q4E2"/>
<evidence type="ECO:0000256" key="3">
    <source>
        <dbReference type="ARBA" id="ARBA00022692"/>
    </source>
</evidence>
<dbReference type="GO" id="GO:0016020">
    <property type="term" value="C:membrane"/>
    <property type="evidence" value="ECO:0007669"/>
    <property type="project" value="UniProtKB-SubCell"/>
</dbReference>
<evidence type="ECO:0000256" key="1">
    <source>
        <dbReference type="ARBA" id="ARBA00004141"/>
    </source>
</evidence>
<dbReference type="InterPro" id="IPR050524">
    <property type="entry name" value="APC_YAT"/>
</dbReference>
<keyword evidence="3 7" id="KW-0812">Transmembrane</keyword>
<evidence type="ECO:0000259" key="8">
    <source>
        <dbReference type="Pfam" id="PF00324"/>
    </source>
</evidence>
<feature type="transmembrane region" description="Helical" evidence="7">
    <location>
        <begin position="172"/>
        <end position="194"/>
    </location>
</feature>
<dbReference type="GeneID" id="63731402"/>
<dbReference type="VEuPathDB" id="FungiDB:ASPVEDRAFT_66510"/>